<protein>
    <submittedName>
        <fullName evidence="1">Uncharacterized protein</fullName>
    </submittedName>
</protein>
<dbReference type="EMBL" id="JGZQ01000009">
    <property type="protein sequence ID" value="KFI96035.1"/>
    <property type="molecule type" value="Genomic_DNA"/>
</dbReference>
<proteinExistence type="predicted"/>
<accession>A0A087DKI5</accession>
<dbReference type="AlphaFoldDB" id="A0A087DKI5"/>
<sequence length="159" mass="18183">MSRAETTAMLSKLVEKRLKNQTAFWASEVNFDRNTPDERRVDYVGFKPWNINGEPVPASVEKGCFEFYEVKSCMADFTSGNGLTFYGDSNFLVCTKELCDEIVWRKMVPPRVNAILTPDSTGSKLILDYVQSYNDLSYRRRPASEILWAMVKANGKRTN</sequence>
<comment type="caution">
    <text evidence="1">The sequence shown here is derived from an EMBL/GenBank/DDBJ whole genome shotgun (WGS) entry which is preliminary data.</text>
</comment>
<dbReference type="Proteomes" id="UP000029091">
    <property type="component" value="Unassembled WGS sequence"/>
</dbReference>
<gene>
    <name evidence="1" type="ORF">BSTER_1747</name>
</gene>
<evidence type="ECO:0000313" key="2">
    <source>
        <dbReference type="Proteomes" id="UP000029091"/>
    </source>
</evidence>
<reference evidence="1 2" key="1">
    <citation type="submission" date="2014-03" db="EMBL/GenBank/DDBJ databases">
        <title>Genomics of Bifidobacteria.</title>
        <authorList>
            <person name="Ventura M."/>
            <person name="Milani C."/>
            <person name="Lugli G.A."/>
        </authorList>
    </citation>
    <scope>NUCLEOTIDE SEQUENCE [LARGE SCALE GENOMIC DNA]</scope>
    <source>
        <strain evidence="2">JCM 15918</strain>
    </source>
</reference>
<name>A0A087DKI5_BIFAD</name>
<dbReference type="RefSeq" id="WP_033500095.1">
    <property type="nucleotide sequence ID" value="NZ_JDUX01000010.1"/>
</dbReference>
<organism evidence="1 2">
    <name type="scientific">Bifidobacterium adolescentis JCM 15918</name>
    <dbReference type="NCBI Taxonomy" id="1437612"/>
    <lineage>
        <taxon>Bacteria</taxon>
        <taxon>Bacillati</taxon>
        <taxon>Actinomycetota</taxon>
        <taxon>Actinomycetes</taxon>
        <taxon>Bifidobacteriales</taxon>
        <taxon>Bifidobacteriaceae</taxon>
        <taxon>Bifidobacterium</taxon>
    </lineage>
</organism>
<evidence type="ECO:0000313" key="1">
    <source>
        <dbReference type="EMBL" id="KFI96035.1"/>
    </source>
</evidence>